<comment type="caution">
    <text evidence="1">The sequence shown here is derived from an EMBL/GenBank/DDBJ whole genome shotgun (WGS) entry which is preliminary data.</text>
</comment>
<keyword evidence="2" id="KW-1185">Reference proteome</keyword>
<evidence type="ECO:0000313" key="1">
    <source>
        <dbReference type="EMBL" id="RSU10681.1"/>
    </source>
</evidence>
<dbReference type="EMBL" id="NGKC01000011">
    <property type="protein sequence ID" value="RSU10681.1"/>
    <property type="molecule type" value="Genomic_DNA"/>
</dbReference>
<dbReference type="OrthoDB" id="2156370at2"/>
<gene>
    <name evidence="1" type="ORF">CBF27_10225</name>
</gene>
<organism evidence="1 2">
    <name type="scientific">Vagococcus acidifermentans</name>
    <dbReference type="NCBI Taxonomy" id="564710"/>
    <lineage>
        <taxon>Bacteria</taxon>
        <taxon>Bacillati</taxon>
        <taxon>Bacillota</taxon>
        <taxon>Bacilli</taxon>
        <taxon>Lactobacillales</taxon>
        <taxon>Enterococcaceae</taxon>
        <taxon>Vagococcus</taxon>
    </lineage>
</organism>
<proteinExistence type="predicted"/>
<evidence type="ECO:0008006" key="3">
    <source>
        <dbReference type="Google" id="ProtNLM"/>
    </source>
</evidence>
<sequence>MNEAMNTDNIAQFVQQQGFDPDEQRYYLYGQIDSKFSTYPLFTVDEKEDLEIKHLLLFFSPSQLIIACLDLSGNFTDKVIRKTADEMQAVTFKKSFMLNTLTLTVDGKTYDISIPNRVVAAKWQKKNLSELIKNNFFDFINN</sequence>
<name>A0A430ARJ8_9ENTE</name>
<reference evidence="1 2" key="1">
    <citation type="submission" date="2017-05" db="EMBL/GenBank/DDBJ databases">
        <title>Vagococcus spp. assemblies.</title>
        <authorList>
            <person name="Gulvik C.A."/>
        </authorList>
    </citation>
    <scope>NUCLEOTIDE SEQUENCE [LARGE SCALE GENOMIC DNA]</scope>
    <source>
        <strain evidence="1 2">LMG 24798</strain>
    </source>
</reference>
<protein>
    <recommendedName>
        <fullName evidence="3">YokE-like PH domain-containing protein</fullName>
    </recommendedName>
</protein>
<dbReference type="RefSeq" id="WP_126814208.1">
    <property type="nucleotide sequence ID" value="NZ_NGKC01000011.1"/>
</dbReference>
<accession>A0A430ARJ8</accession>
<evidence type="ECO:0000313" key="2">
    <source>
        <dbReference type="Proteomes" id="UP000286773"/>
    </source>
</evidence>
<dbReference type="AlphaFoldDB" id="A0A430ARJ8"/>
<dbReference type="Proteomes" id="UP000286773">
    <property type="component" value="Unassembled WGS sequence"/>
</dbReference>